<evidence type="ECO:0000313" key="2">
    <source>
        <dbReference type="EMBL" id="VFQ78641.1"/>
    </source>
</evidence>
<evidence type="ECO:0000256" key="1">
    <source>
        <dbReference type="SAM" id="MobiDB-lite"/>
    </source>
</evidence>
<dbReference type="PANTHER" id="PTHR35686">
    <property type="entry name" value="KINETOCHORE PROTEIN"/>
    <property type="match status" value="1"/>
</dbReference>
<dbReference type="Proteomes" id="UP000595140">
    <property type="component" value="Unassembled WGS sequence"/>
</dbReference>
<gene>
    <name evidence="2" type="ORF">CCAM_LOCUS20417</name>
</gene>
<feature type="region of interest" description="Disordered" evidence="1">
    <location>
        <begin position="120"/>
        <end position="165"/>
    </location>
</feature>
<name>A0A484LQC0_9ASTE</name>
<evidence type="ECO:0000313" key="3">
    <source>
        <dbReference type="Proteomes" id="UP000595140"/>
    </source>
</evidence>
<sequence length="648" mass="71516">MLGAIKILIDTLSSAPNLVSTVIEQNTETHDQVSKEESSVDSQVGDQVDIGPEAINKDNGRSNVVDKNEAGMIIGEYDIPKSVAKVTDAGGKHMEYPNEVDEHPEVATLNDVLDTRRDMHNPSQFTKSLPASVARQSALKGGGSRRATMLPTGNEDSDQSISEDEDIDYNWTRNCVSIGIASDDKQGNIGILSQLETLKDVHKLGCTSMGTTETQERQNKLCVDDDVELPVFNNENHVSVASACNSDEEIGFFPVLDCICNSDEEIISDDEKLNVGSLKCERESTLSRASKHSEAFYFNDENFGCSLVCGISSDPINPANNGRQQRVKHRCLLHFDRERGAIHSVVGGESSKCSISSQFPLNEELCTDPHMIEKNILGDSLFSMQENKIELTGNDMARSDLATELKSSERSMAELLDCFQEKKRLQLGNPMKLNNINETGVKNFSRRIVSTLGEGIAIDDNIPSSDDEETPQVLKAFVPKKTIADQFDEALGSATRNGGISLFSTPELHCSGLFVNLQRVILSEKESDQIFMNHMSKDTVLDGDKICIDVRILSSSLEAKMTICQCVLIKGEESFDRLHHPSLKKTNGGSAMTVIFNSRICTDVEFDKGDLIRIYPPWKEVHTKENDEVVLLSRYFSRIGSDQMTVSV</sequence>
<accession>A0A484LQC0</accession>
<keyword evidence="3" id="KW-1185">Reference proteome</keyword>
<dbReference type="PANTHER" id="PTHR35686:SF1">
    <property type="entry name" value="KINETOCHORE PROTEIN"/>
    <property type="match status" value="1"/>
</dbReference>
<dbReference type="EMBL" id="OOIL02001822">
    <property type="protein sequence ID" value="VFQ78641.1"/>
    <property type="molecule type" value="Genomic_DNA"/>
</dbReference>
<dbReference type="AlphaFoldDB" id="A0A484LQC0"/>
<proteinExistence type="predicted"/>
<organism evidence="2 3">
    <name type="scientific">Cuscuta campestris</name>
    <dbReference type="NCBI Taxonomy" id="132261"/>
    <lineage>
        <taxon>Eukaryota</taxon>
        <taxon>Viridiplantae</taxon>
        <taxon>Streptophyta</taxon>
        <taxon>Embryophyta</taxon>
        <taxon>Tracheophyta</taxon>
        <taxon>Spermatophyta</taxon>
        <taxon>Magnoliopsida</taxon>
        <taxon>eudicotyledons</taxon>
        <taxon>Gunneridae</taxon>
        <taxon>Pentapetalae</taxon>
        <taxon>asterids</taxon>
        <taxon>lamiids</taxon>
        <taxon>Solanales</taxon>
        <taxon>Convolvulaceae</taxon>
        <taxon>Cuscuteae</taxon>
        <taxon>Cuscuta</taxon>
        <taxon>Cuscuta subgen. Grammica</taxon>
        <taxon>Cuscuta sect. Cleistogrammica</taxon>
    </lineage>
</organism>
<reference evidence="2 3" key="1">
    <citation type="submission" date="2018-04" db="EMBL/GenBank/DDBJ databases">
        <authorList>
            <person name="Vogel A."/>
        </authorList>
    </citation>
    <scope>NUCLEOTIDE SEQUENCE [LARGE SCALE GENOMIC DNA]</scope>
</reference>
<dbReference type="OrthoDB" id="1914453at2759"/>
<feature type="compositionally biased region" description="Acidic residues" evidence="1">
    <location>
        <begin position="155"/>
        <end position="165"/>
    </location>
</feature>
<protein>
    <submittedName>
        <fullName evidence="2">Uncharacterized protein</fullName>
    </submittedName>
</protein>